<dbReference type="PANTHER" id="PTHR34819:SF3">
    <property type="entry name" value="CELL SURFACE PROTEIN"/>
    <property type="match status" value="1"/>
</dbReference>
<evidence type="ECO:0000256" key="3">
    <source>
        <dbReference type="SAM" id="SignalP"/>
    </source>
</evidence>
<dbReference type="InterPro" id="IPR051172">
    <property type="entry name" value="Chlamydia_OmcB"/>
</dbReference>
<dbReference type="InterPro" id="IPR001434">
    <property type="entry name" value="OmcB-like_DUF11"/>
</dbReference>
<dbReference type="AlphaFoldDB" id="A0A174Q4T7"/>
<dbReference type="NCBIfam" id="TIGR01451">
    <property type="entry name" value="B_ant_repeat"/>
    <property type="match status" value="1"/>
</dbReference>
<accession>A0A174Q4T7</accession>
<keyword evidence="3" id="KW-0732">Signal</keyword>
<keyword evidence="2" id="KW-0812">Transmembrane</keyword>
<feature type="region of interest" description="Disordered" evidence="1">
    <location>
        <begin position="547"/>
        <end position="566"/>
    </location>
</feature>
<feature type="compositionally biased region" description="Acidic residues" evidence="1">
    <location>
        <begin position="103"/>
        <end position="128"/>
    </location>
</feature>
<dbReference type="Gene3D" id="2.60.40.10">
    <property type="entry name" value="Immunoglobulins"/>
    <property type="match status" value="1"/>
</dbReference>
<gene>
    <name evidence="5" type="ORF">ERS852569_00353</name>
</gene>
<reference evidence="5 6" key="1">
    <citation type="submission" date="2015-09" db="EMBL/GenBank/DDBJ databases">
        <authorList>
            <consortium name="Pathogen Informatics"/>
        </authorList>
    </citation>
    <scope>NUCLEOTIDE SEQUENCE [LARGE SCALE GENOMIC DNA]</scope>
    <source>
        <strain evidence="5 6">2789STDY5834957</strain>
    </source>
</reference>
<evidence type="ECO:0000256" key="1">
    <source>
        <dbReference type="SAM" id="MobiDB-lite"/>
    </source>
</evidence>
<evidence type="ECO:0000259" key="4">
    <source>
        <dbReference type="Pfam" id="PF01345"/>
    </source>
</evidence>
<evidence type="ECO:0000256" key="2">
    <source>
        <dbReference type="SAM" id="Phobius"/>
    </source>
</evidence>
<feature type="signal peptide" evidence="3">
    <location>
        <begin position="1"/>
        <end position="29"/>
    </location>
</feature>
<keyword evidence="2" id="KW-0472">Membrane</keyword>
<proteinExistence type="predicted"/>
<dbReference type="NCBIfam" id="TIGR01167">
    <property type="entry name" value="LPXTG_anchor"/>
    <property type="match status" value="1"/>
</dbReference>
<evidence type="ECO:0000313" key="5">
    <source>
        <dbReference type="EMBL" id="CUP66871.1"/>
    </source>
</evidence>
<feature type="compositionally biased region" description="Polar residues" evidence="1">
    <location>
        <begin position="547"/>
        <end position="564"/>
    </location>
</feature>
<dbReference type="Pfam" id="PF01345">
    <property type="entry name" value="DUF11"/>
    <property type="match status" value="1"/>
</dbReference>
<dbReference type="InterPro" id="IPR047589">
    <property type="entry name" value="DUF11_rpt"/>
</dbReference>
<keyword evidence="2" id="KW-1133">Transmembrane helix</keyword>
<dbReference type="EMBL" id="CZBP01000002">
    <property type="protein sequence ID" value="CUP66871.1"/>
    <property type="molecule type" value="Genomic_DNA"/>
</dbReference>
<evidence type="ECO:0000313" key="6">
    <source>
        <dbReference type="Proteomes" id="UP000095762"/>
    </source>
</evidence>
<feature type="compositionally biased region" description="Low complexity" evidence="1">
    <location>
        <begin position="143"/>
        <end position="156"/>
    </location>
</feature>
<sequence length="601" mass="66245">MKKRIWNQLKKAVMITAAVGILGAGAVSAAEFEAAELYVPAVGLKQSAQWIDEEKFQAELTLEVSGLKELYKSQQENTASENGQLQMENSTWDGEVREAAENTTDEVDSENTECESESAVIDIEDIESEEYRKAEENAEGSDTETGQTQQSEQENQNEIREDKTRYFLTVYISEYFQVNAEALKNDLQAESVQIQNKKGETTQITKLTCETALSDAETDIFTMKVPVSLREEYRISSVKTDYPLCQDAPLCKDWEGTGAYFWMKSGDETRTVAETPSALLSVQEAKTGITARLQQETKEVRAGQNLTYILSVENTGELPLENIEMSSVFSQDNIKAEWKQEEGFTANGMQGIISGLKAGEIRNLQMTVQLTEEQAGELIHTVTVKAKYPGKEESIGCQKSVGTEVIALKAAFEVEKTADRTQAYPGDTITYQICIRNTGERTLHSVLSTERFQNAGIQANFVRKEGVTLNSTGTQALIPQIAPGEAFALYATVTVPQYMASQELINEVIVTSDETGTQAMTSKANVELKETDNIVTVTPQPASLASQSYGYDSKSGSAYTTASKPRTGDETETALYIVLGIFAIMSGVSAFCYRKTKKQQK</sequence>
<feature type="domain" description="DUF11" evidence="4">
    <location>
        <begin position="413"/>
        <end position="518"/>
    </location>
</feature>
<dbReference type="InterPro" id="IPR013783">
    <property type="entry name" value="Ig-like_fold"/>
</dbReference>
<dbReference type="Proteomes" id="UP000095762">
    <property type="component" value="Unassembled WGS sequence"/>
</dbReference>
<dbReference type="RefSeq" id="WP_055059327.1">
    <property type="nucleotide sequence ID" value="NZ_CZBP01000002.1"/>
</dbReference>
<feature type="chain" id="PRO_5008030645" evidence="3">
    <location>
        <begin position="30"/>
        <end position="601"/>
    </location>
</feature>
<name>A0A174Q4T7_9FIRM</name>
<dbReference type="PANTHER" id="PTHR34819">
    <property type="entry name" value="LARGE CYSTEINE-RICH PERIPLASMIC PROTEIN OMCB"/>
    <property type="match status" value="1"/>
</dbReference>
<feature type="transmembrane region" description="Helical" evidence="2">
    <location>
        <begin position="574"/>
        <end position="593"/>
    </location>
</feature>
<protein>
    <submittedName>
        <fullName evidence="5">Conserved repeat domain</fullName>
    </submittedName>
</protein>
<organism evidence="5 6">
    <name type="scientific">Blautia obeum</name>
    <dbReference type="NCBI Taxonomy" id="40520"/>
    <lineage>
        <taxon>Bacteria</taxon>
        <taxon>Bacillati</taxon>
        <taxon>Bacillota</taxon>
        <taxon>Clostridia</taxon>
        <taxon>Lachnospirales</taxon>
        <taxon>Lachnospiraceae</taxon>
        <taxon>Blautia</taxon>
    </lineage>
</organism>
<feature type="region of interest" description="Disordered" evidence="1">
    <location>
        <begin position="97"/>
        <end position="160"/>
    </location>
</feature>